<dbReference type="Pfam" id="PF00211">
    <property type="entry name" value="Guanylate_cyc"/>
    <property type="match status" value="1"/>
</dbReference>
<dbReference type="GO" id="GO:0035556">
    <property type="term" value="P:intracellular signal transduction"/>
    <property type="evidence" value="ECO:0007669"/>
    <property type="project" value="InterPro"/>
</dbReference>
<dbReference type="KEGG" id="thas:C6Y53_03505"/>
<dbReference type="SUPFAM" id="SSF55073">
    <property type="entry name" value="Nucleotide cyclase"/>
    <property type="match status" value="1"/>
</dbReference>
<dbReference type="PROSITE" id="PS50125">
    <property type="entry name" value="GUANYLATE_CYCLASE_2"/>
    <property type="match status" value="1"/>
</dbReference>
<gene>
    <name evidence="2" type="ORF">C6Y53_03505</name>
</gene>
<dbReference type="EMBL" id="CP027665">
    <property type="protein sequence ID" value="AVO36850.1"/>
    <property type="molecule type" value="Genomic_DNA"/>
</dbReference>
<organism evidence="2 3">
    <name type="scientific">Pukyongiella litopenaei</name>
    <dbReference type="NCBI Taxonomy" id="2605946"/>
    <lineage>
        <taxon>Bacteria</taxon>
        <taxon>Pseudomonadati</taxon>
        <taxon>Pseudomonadota</taxon>
        <taxon>Alphaproteobacteria</taxon>
        <taxon>Rhodobacterales</taxon>
        <taxon>Paracoccaceae</taxon>
        <taxon>Pukyongiella</taxon>
    </lineage>
</organism>
<reference evidence="3" key="1">
    <citation type="submission" date="2018-03" db="EMBL/GenBank/DDBJ databases">
        <title>Genomic analysis of the strain SH-1 isolated from shrimp intestine.</title>
        <authorList>
            <person name="Kim Y.-S."/>
            <person name="Kim S.-E."/>
            <person name="Kim K.-H."/>
        </authorList>
    </citation>
    <scope>NUCLEOTIDE SEQUENCE [LARGE SCALE GENOMIC DNA]</scope>
    <source>
        <strain evidence="3">SH-1</strain>
    </source>
</reference>
<evidence type="ECO:0000313" key="3">
    <source>
        <dbReference type="Proteomes" id="UP000237655"/>
    </source>
</evidence>
<dbReference type="PANTHER" id="PTHR43081">
    <property type="entry name" value="ADENYLATE CYCLASE, TERMINAL-DIFFERENTIATION SPECIFIC-RELATED"/>
    <property type="match status" value="1"/>
</dbReference>
<dbReference type="RefSeq" id="WP_106471165.1">
    <property type="nucleotide sequence ID" value="NZ_CP027665.1"/>
</dbReference>
<dbReference type="SMART" id="SM00044">
    <property type="entry name" value="CYCc"/>
    <property type="match status" value="1"/>
</dbReference>
<sequence length="422" mass="46095">MIDHFLPETPDDDPAARLNAWLLREGLHGAGQEALLEGYCGELVGLGVPLMRLHLAQRALHPEFGGIGFDWLRGGAVSQETYAHSDTPRDRWLQSPLFAVLRDRLPELRIRLDRGDPLPFPMLNDLRDRGGTDYFASAMTFEDPGAVGRIDPHDPPEGFLISWTTDAPGGFRDADLTLLRRTLPQLGLALKSAANRRMGRDLLGVYLGRDAGRRVLTGEIRRGSLQQIRAVICYFDLTGFTRLAEETGGAALIDMLNDYFGIVVGLVQGQGGHVLKFMGDGLLAMFEASDPQAAARAALDMADRLRRDMATRSAERRARGEPATGFTLALHAGDILYGNIGAETRLDFTAIGPAVNQTARISGMHRAVGQDIILSERVMRDAGRTGHDLVSLGRYMLRGVSAPQELFTLHARPEGGNAQKVT</sequence>
<proteinExistence type="predicted"/>
<dbReference type="Proteomes" id="UP000237655">
    <property type="component" value="Chromosome"/>
</dbReference>
<dbReference type="AlphaFoldDB" id="A0A2S0MLT6"/>
<name>A0A2S0MLT6_9RHOB</name>
<evidence type="ECO:0000259" key="1">
    <source>
        <dbReference type="PROSITE" id="PS50125"/>
    </source>
</evidence>
<feature type="domain" description="Guanylate cyclase" evidence="1">
    <location>
        <begin position="231"/>
        <end position="362"/>
    </location>
</feature>
<dbReference type="GO" id="GO:0006171">
    <property type="term" value="P:cAMP biosynthetic process"/>
    <property type="evidence" value="ECO:0007669"/>
    <property type="project" value="TreeGrafter"/>
</dbReference>
<dbReference type="Gene3D" id="3.30.70.1230">
    <property type="entry name" value="Nucleotide cyclase"/>
    <property type="match status" value="1"/>
</dbReference>
<protein>
    <submittedName>
        <fullName evidence="2">Adenylate/guanylate cyclase domain-containing protein</fullName>
    </submittedName>
</protein>
<accession>A0A2S0MLT6</accession>
<dbReference type="CDD" id="cd07302">
    <property type="entry name" value="CHD"/>
    <property type="match status" value="1"/>
</dbReference>
<dbReference type="InterPro" id="IPR001054">
    <property type="entry name" value="A/G_cyclase"/>
</dbReference>
<evidence type="ECO:0000313" key="2">
    <source>
        <dbReference type="EMBL" id="AVO36850.1"/>
    </source>
</evidence>
<dbReference type="PANTHER" id="PTHR43081:SF11">
    <property type="entry name" value="BLR2264 PROTEIN"/>
    <property type="match status" value="1"/>
</dbReference>
<dbReference type="InterPro" id="IPR029787">
    <property type="entry name" value="Nucleotide_cyclase"/>
</dbReference>
<keyword evidence="3" id="KW-1185">Reference proteome</keyword>
<dbReference type="GO" id="GO:0004016">
    <property type="term" value="F:adenylate cyclase activity"/>
    <property type="evidence" value="ECO:0007669"/>
    <property type="project" value="UniProtKB-ARBA"/>
</dbReference>
<dbReference type="InterPro" id="IPR050697">
    <property type="entry name" value="Adenylyl/Guanylyl_Cyclase_3/4"/>
</dbReference>